<name>A0A7W8ZU15_9MICO</name>
<accession>A0A7W8ZU15</accession>
<dbReference type="AlphaFoldDB" id="A0A7W8ZU15"/>
<evidence type="ECO:0008006" key="3">
    <source>
        <dbReference type="Google" id="ProtNLM"/>
    </source>
</evidence>
<dbReference type="EMBL" id="JACHBQ010000001">
    <property type="protein sequence ID" value="MBB5640063.1"/>
    <property type="molecule type" value="Genomic_DNA"/>
</dbReference>
<protein>
    <recommendedName>
        <fullName evidence="3">DUF4287 domain-containing protein</fullName>
    </recommendedName>
</protein>
<sequence>MSDSPVSSRTDGMSDAALGAATGRGWAQWFDLLDAAGGAGWTHQKIAKWLAETHAVPAWWCQSVAVGFEQARGMRVPGQRADGSFEVGASKTIPLTQRLALDAVVRVVTAGLGVPPVSEGREAKFITARWTLPGRQSVLARANPTSAGGTSVTLTHERLPDAVAVAPAKDTLKAWLVTAASDGVRGLG</sequence>
<comment type="caution">
    <text evidence="1">The sequence shown here is derived from an EMBL/GenBank/DDBJ whole genome shotgun (WGS) entry which is preliminary data.</text>
</comment>
<dbReference type="RefSeq" id="WP_052542346.1">
    <property type="nucleotide sequence ID" value="NZ_JACHBQ010000001.1"/>
</dbReference>
<reference evidence="1 2" key="1">
    <citation type="submission" date="2020-08" db="EMBL/GenBank/DDBJ databases">
        <title>Sequencing the genomes of 1000 actinobacteria strains.</title>
        <authorList>
            <person name="Klenk H.-P."/>
        </authorList>
    </citation>
    <scope>NUCLEOTIDE SEQUENCE [LARGE SCALE GENOMIC DNA]</scope>
    <source>
        <strain evidence="1 2">DSM 21065</strain>
    </source>
</reference>
<dbReference type="Proteomes" id="UP000561726">
    <property type="component" value="Unassembled WGS sequence"/>
</dbReference>
<gene>
    <name evidence="1" type="ORF">BJ997_000611</name>
</gene>
<dbReference type="OrthoDB" id="3837807at2"/>
<evidence type="ECO:0000313" key="2">
    <source>
        <dbReference type="Proteomes" id="UP000561726"/>
    </source>
</evidence>
<evidence type="ECO:0000313" key="1">
    <source>
        <dbReference type="EMBL" id="MBB5640063.1"/>
    </source>
</evidence>
<proteinExistence type="predicted"/>
<organism evidence="1 2">
    <name type="scientific">Cryobacterium roopkundense</name>
    <dbReference type="NCBI Taxonomy" id="1001240"/>
    <lineage>
        <taxon>Bacteria</taxon>
        <taxon>Bacillati</taxon>
        <taxon>Actinomycetota</taxon>
        <taxon>Actinomycetes</taxon>
        <taxon>Micrococcales</taxon>
        <taxon>Microbacteriaceae</taxon>
        <taxon>Cryobacterium</taxon>
    </lineage>
</organism>